<dbReference type="SUPFAM" id="SSF52047">
    <property type="entry name" value="RNI-like"/>
    <property type="match status" value="1"/>
</dbReference>
<evidence type="ECO:0000313" key="1">
    <source>
        <dbReference type="EMBL" id="EFX73601.1"/>
    </source>
</evidence>
<keyword evidence="2" id="KW-1185">Reference proteome</keyword>
<dbReference type="Gene3D" id="3.80.10.10">
    <property type="entry name" value="Ribonuclease Inhibitor"/>
    <property type="match status" value="1"/>
</dbReference>
<reference evidence="1 2" key="1">
    <citation type="journal article" date="2011" name="Science">
        <title>The ecoresponsive genome of Daphnia pulex.</title>
        <authorList>
            <person name="Colbourne J.K."/>
            <person name="Pfrender M.E."/>
            <person name="Gilbert D."/>
            <person name="Thomas W.K."/>
            <person name="Tucker A."/>
            <person name="Oakley T.H."/>
            <person name="Tokishita S."/>
            <person name="Aerts A."/>
            <person name="Arnold G.J."/>
            <person name="Basu M.K."/>
            <person name="Bauer D.J."/>
            <person name="Caceres C.E."/>
            <person name="Carmel L."/>
            <person name="Casola C."/>
            <person name="Choi J.H."/>
            <person name="Detter J.C."/>
            <person name="Dong Q."/>
            <person name="Dusheyko S."/>
            <person name="Eads B.D."/>
            <person name="Frohlich T."/>
            <person name="Geiler-Samerotte K.A."/>
            <person name="Gerlach D."/>
            <person name="Hatcher P."/>
            <person name="Jogdeo S."/>
            <person name="Krijgsveld J."/>
            <person name="Kriventseva E.V."/>
            <person name="Kultz D."/>
            <person name="Laforsch C."/>
            <person name="Lindquist E."/>
            <person name="Lopez J."/>
            <person name="Manak J.R."/>
            <person name="Muller J."/>
            <person name="Pangilinan J."/>
            <person name="Patwardhan R.P."/>
            <person name="Pitluck S."/>
            <person name="Pritham E.J."/>
            <person name="Rechtsteiner A."/>
            <person name="Rho M."/>
            <person name="Rogozin I.B."/>
            <person name="Sakarya O."/>
            <person name="Salamov A."/>
            <person name="Schaack S."/>
            <person name="Shapiro H."/>
            <person name="Shiga Y."/>
            <person name="Skalitzky C."/>
            <person name="Smith Z."/>
            <person name="Souvorov A."/>
            <person name="Sung W."/>
            <person name="Tang Z."/>
            <person name="Tsuchiya D."/>
            <person name="Tu H."/>
            <person name="Vos H."/>
            <person name="Wang M."/>
            <person name="Wolf Y.I."/>
            <person name="Yamagata H."/>
            <person name="Yamada T."/>
            <person name="Ye Y."/>
            <person name="Shaw J.R."/>
            <person name="Andrews J."/>
            <person name="Crease T.J."/>
            <person name="Tang H."/>
            <person name="Lucas S.M."/>
            <person name="Robertson H.M."/>
            <person name="Bork P."/>
            <person name="Koonin E.V."/>
            <person name="Zdobnov E.M."/>
            <person name="Grigoriev I.V."/>
            <person name="Lynch M."/>
            <person name="Boore J.L."/>
        </authorList>
    </citation>
    <scope>NUCLEOTIDE SEQUENCE [LARGE SCALE GENOMIC DNA]</scope>
</reference>
<proteinExistence type="predicted"/>
<dbReference type="KEGG" id="dpx:DAPPUDRAFT_252965"/>
<dbReference type="Proteomes" id="UP000000305">
    <property type="component" value="Unassembled WGS sequence"/>
</dbReference>
<dbReference type="InParanoid" id="E9H3W7"/>
<accession>E9H3W7</accession>
<dbReference type="OrthoDB" id="16120at2759"/>
<dbReference type="PhylomeDB" id="E9H3W7"/>
<dbReference type="EMBL" id="GL732589">
    <property type="protein sequence ID" value="EFX73601.1"/>
    <property type="molecule type" value="Genomic_DNA"/>
</dbReference>
<dbReference type="InterPro" id="IPR032675">
    <property type="entry name" value="LRR_dom_sf"/>
</dbReference>
<organism evidence="1 2">
    <name type="scientific">Daphnia pulex</name>
    <name type="common">Water flea</name>
    <dbReference type="NCBI Taxonomy" id="6669"/>
    <lineage>
        <taxon>Eukaryota</taxon>
        <taxon>Metazoa</taxon>
        <taxon>Ecdysozoa</taxon>
        <taxon>Arthropoda</taxon>
        <taxon>Crustacea</taxon>
        <taxon>Branchiopoda</taxon>
        <taxon>Diplostraca</taxon>
        <taxon>Cladocera</taxon>
        <taxon>Anomopoda</taxon>
        <taxon>Daphniidae</taxon>
        <taxon>Daphnia</taxon>
    </lineage>
</organism>
<dbReference type="GO" id="GO:0019005">
    <property type="term" value="C:SCF ubiquitin ligase complex"/>
    <property type="evidence" value="ECO:0000318"/>
    <property type="project" value="GO_Central"/>
</dbReference>
<gene>
    <name evidence="1" type="ORF">DAPPUDRAFT_252965</name>
</gene>
<name>E9H3W7_DAPPU</name>
<dbReference type="HOGENOM" id="CLU_912951_0_0_1"/>
<sequence>MTLDQASHPALHLQHLITNWDSSLSLYPRTGPLSRITRFADISIPMDRTMVAPERDFNIVDNMEKWTALRNSEHVFCHFDHLPSHYLEYMIQCLVKEDQNRRSPTEEMFDLLINPHLKVLDLSNEASFESEVERNLGIVRLASVRCSLFEHLQVLDLSCTTYGASCMLSLGATRKPILRELLVNSCPNVTDTVMLEFCIGQSSLYKLSIERTAVTSVGIKYAIEHLTELKEIEFDEEHNILKIFRDIHNESRELKKYSLTKLSIPGNVPYEKGGISLMVSMCPALVKLVMYTIKGITDVELLGEEI</sequence>
<dbReference type="AlphaFoldDB" id="E9H3W7"/>
<dbReference type="GO" id="GO:0031146">
    <property type="term" value="P:SCF-dependent proteasomal ubiquitin-dependent protein catabolic process"/>
    <property type="evidence" value="ECO:0000318"/>
    <property type="project" value="GO_Central"/>
</dbReference>
<evidence type="ECO:0000313" key="2">
    <source>
        <dbReference type="Proteomes" id="UP000000305"/>
    </source>
</evidence>
<protein>
    <submittedName>
        <fullName evidence="1">Uncharacterized protein</fullName>
    </submittedName>
</protein>